<protein>
    <submittedName>
        <fullName evidence="1">Uncharacterized protein</fullName>
    </submittedName>
</protein>
<evidence type="ECO:0000313" key="1">
    <source>
        <dbReference type="EMBL" id="ACU04354.1"/>
    </source>
</evidence>
<name>C6XXT6_PEDHD</name>
<dbReference type="Proteomes" id="UP000000852">
    <property type="component" value="Chromosome"/>
</dbReference>
<reference evidence="1 2" key="1">
    <citation type="journal article" date="2009" name="Stand. Genomic Sci.">
        <title>Complete genome sequence of Pedobacter heparinus type strain (HIM 762-3).</title>
        <authorList>
            <person name="Han C."/>
            <person name="Spring S."/>
            <person name="Lapidus A."/>
            <person name="Del Rio T.G."/>
            <person name="Tice H."/>
            <person name="Copeland A."/>
            <person name="Cheng J.F."/>
            <person name="Lucas S."/>
            <person name="Chen F."/>
            <person name="Nolan M."/>
            <person name="Bruce D."/>
            <person name="Goodwin L."/>
            <person name="Pitluck S."/>
            <person name="Ivanova N."/>
            <person name="Mavromatis K."/>
            <person name="Mikhailova N."/>
            <person name="Pati A."/>
            <person name="Chen A."/>
            <person name="Palaniappan K."/>
            <person name="Land M."/>
            <person name="Hauser L."/>
            <person name="Chang Y.J."/>
            <person name="Jeffries C.C."/>
            <person name="Saunders E."/>
            <person name="Chertkov O."/>
            <person name="Brettin T."/>
            <person name="Goker M."/>
            <person name="Rohde M."/>
            <person name="Bristow J."/>
            <person name="Eisen J.A."/>
            <person name="Markowitz V."/>
            <person name="Hugenholtz P."/>
            <person name="Kyrpides N.C."/>
            <person name="Klenk H.P."/>
            <person name="Detter J.C."/>
        </authorList>
    </citation>
    <scope>NUCLEOTIDE SEQUENCE [LARGE SCALE GENOMIC DNA]</scope>
    <source>
        <strain evidence="2">ATCC 13125 / DSM 2366 / CIP 104194 / JCM 7457 / NBRC 12017 / NCIMB 9290 / NRRL B-14731 / HIM 762-3</strain>
    </source>
</reference>
<proteinExistence type="predicted"/>
<accession>C6XXT6</accession>
<dbReference type="EMBL" id="CP001681">
    <property type="protein sequence ID" value="ACU04354.1"/>
    <property type="molecule type" value="Genomic_DNA"/>
</dbReference>
<dbReference type="STRING" id="485917.Phep_2150"/>
<dbReference type="HOGENOM" id="CLU_187414_0_0_10"/>
<evidence type="ECO:0000313" key="2">
    <source>
        <dbReference type="Proteomes" id="UP000000852"/>
    </source>
</evidence>
<keyword evidence="2" id="KW-1185">Reference proteome</keyword>
<dbReference type="KEGG" id="phe:Phep_2150"/>
<organism evidence="1 2">
    <name type="scientific">Pedobacter heparinus (strain ATCC 13125 / DSM 2366 / CIP 104194 / JCM 7457 / NBRC 12017 / NCIMB 9290 / NRRL B-14731 / HIM 762-3)</name>
    <dbReference type="NCBI Taxonomy" id="485917"/>
    <lineage>
        <taxon>Bacteria</taxon>
        <taxon>Pseudomonadati</taxon>
        <taxon>Bacteroidota</taxon>
        <taxon>Sphingobacteriia</taxon>
        <taxon>Sphingobacteriales</taxon>
        <taxon>Sphingobacteriaceae</taxon>
        <taxon>Pedobacter</taxon>
    </lineage>
</organism>
<gene>
    <name evidence="1" type="ordered locus">Phep_2150</name>
</gene>
<sequence>MIVITEKAIAVYKRFDGDIDSWARYGTSKDKLALTDQEWFIIDSLLQDLKLIESNFASEDYINKIETQFSLHIEGESAISLLKSLV</sequence>
<dbReference type="eggNOG" id="ENOG5033A4K">
    <property type="taxonomic scope" value="Bacteria"/>
</dbReference>
<dbReference type="AlphaFoldDB" id="C6XXT6"/>